<protein>
    <recommendedName>
        <fullName evidence="3">HEAT repeat domain-containing protein</fullName>
    </recommendedName>
</protein>
<dbReference type="Proteomes" id="UP001222603">
    <property type="component" value="Unassembled WGS sequence"/>
</dbReference>
<dbReference type="AlphaFoldDB" id="A0AAW6GW39"/>
<evidence type="ECO:0000313" key="2">
    <source>
        <dbReference type="Proteomes" id="UP001222603"/>
    </source>
</evidence>
<feature type="non-terminal residue" evidence="1">
    <location>
        <position position="1"/>
    </location>
</feature>
<comment type="caution">
    <text evidence="1">The sequence shown here is derived from an EMBL/GenBank/DDBJ whole genome shotgun (WGS) entry which is preliminary data.</text>
</comment>
<reference evidence="1" key="1">
    <citation type="submission" date="2022-10" db="EMBL/GenBank/DDBJ databases">
        <title>Human gut microbiome strain richness.</title>
        <authorList>
            <person name="Chen-Liaw A."/>
        </authorList>
    </citation>
    <scope>NUCLEOTIDE SEQUENCE</scope>
    <source>
        <strain evidence="1">1001713st1_F9_1001713B170221_170320</strain>
    </source>
</reference>
<dbReference type="EMBL" id="JAQNSI010000011">
    <property type="protein sequence ID" value="MDC1899073.1"/>
    <property type="molecule type" value="Genomic_DNA"/>
</dbReference>
<accession>A0AAW6GW39</accession>
<proteinExistence type="predicted"/>
<name>A0AAW6GW39_BACUN</name>
<organism evidence="1 2">
    <name type="scientific">Bacteroides uniformis</name>
    <dbReference type="NCBI Taxonomy" id="820"/>
    <lineage>
        <taxon>Bacteria</taxon>
        <taxon>Pseudomonadati</taxon>
        <taxon>Bacteroidota</taxon>
        <taxon>Bacteroidia</taxon>
        <taxon>Bacteroidales</taxon>
        <taxon>Bacteroidaceae</taxon>
        <taxon>Bacteroides</taxon>
    </lineage>
</organism>
<sequence>AIDKVMAETYVLQDKEEMRKVLENANNSRSMQKELLSKETSERWRILYCNSLKNHMAHACVDGLLALLTDSSESEKLKTCLLEAFAWFTHSYRKPDILRVCDQLRKDKSLSENLREEADRTYYRLKN</sequence>
<evidence type="ECO:0008006" key="3">
    <source>
        <dbReference type="Google" id="ProtNLM"/>
    </source>
</evidence>
<gene>
    <name evidence="1" type="ORF">POZ10_00345</name>
</gene>
<evidence type="ECO:0000313" key="1">
    <source>
        <dbReference type="EMBL" id="MDC1899073.1"/>
    </source>
</evidence>